<dbReference type="AlphaFoldDB" id="A0AA46BL29"/>
<evidence type="ECO:0000313" key="1">
    <source>
        <dbReference type="EMBL" id="STD02824.1"/>
    </source>
</evidence>
<dbReference type="EMBL" id="UFYA01000001">
    <property type="protein sequence ID" value="STD02824.1"/>
    <property type="molecule type" value="Genomic_DNA"/>
</dbReference>
<organism evidence="1 2">
    <name type="scientific">Dermatophilus congolensis</name>
    <dbReference type="NCBI Taxonomy" id="1863"/>
    <lineage>
        <taxon>Bacteria</taxon>
        <taxon>Bacillati</taxon>
        <taxon>Actinomycetota</taxon>
        <taxon>Actinomycetes</taxon>
        <taxon>Micrococcales</taxon>
        <taxon>Dermatophilaceae</taxon>
        <taxon>Dermatophilus</taxon>
    </lineage>
</organism>
<dbReference type="Proteomes" id="UP000254118">
    <property type="component" value="Unassembled WGS sequence"/>
</dbReference>
<evidence type="ECO:0000313" key="2">
    <source>
        <dbReference type="Proteomes" id="UP000254118"/>
    </source>
</evidence>
<sequence length="194" mass="20786">MWLSFLRSDRVASWAQERGRPAHPVTPCGHVVRETSCRPPDSVSLLVATLVTRLTKQLAVLLLGHALAALLDHRSHGDTSIIVVGAAGTGSRALRASSRPLHSADHSIRHSARIHSSCCGVQLREGDGSAIREVHVPLHQQPPRRVRTGAGQLTVWAILLRAHACTQSQLTAACGHADGAAALISHTKHPDRDN</sequence>
<protein>
    <submittedName>
        <fullName evidence="1">Uncharacterized protein</fullName>
    </submittedName>
</protein>
<reference evidence="1 2" key="1">
    <citation type="submission" date="2018-06" db="EMBL/GenBank/DDBJ databases">
        <authorList>
            <consortium name="Pathogen Informatics"/>
            <person name="Doyle S."/>
        </authorList>
    </citation>
    <scope>NUCLEOTIDE SEQUENCE [LARGE SCALE GENOMIC DNA]</scope>
    <source>
        <strain evidence="1 2">NCTC7915</strain>
    </source>
</reference>
<comment type="caution">
    <text evidence="1">The sequence shown here is derived from an EMBL/GenBank/DDBJ whole genome shotgun (WGS) entry which is preliminary data.</text>
</comment>
<gene>
    <name evidence="1" type="ORF">NCTC7915_00011</name>
</gene>
<proteinExistence type="predicted"/>
<name>A0AA46BL29_9MICO</name>
<accession>A0AA46BL29</accession>